<name>A0ABD3PM08_9STRA</name>
<dbReference type="SMART" id="SM00490">
    <property type="entry name" value="HELICc"/>
    <property type="match status" value="1"/>
</dbReference>
<dbReference type="Proteomes" id="UP001516023">
    <property type="component" value="Unassembled WGS sequence"/>
</dbReference>
<protein>
    <submittedName>
        <fullName evidence="9">Uncharacterized protein</fullName>
    </submittedName>
</protein>
<dbReference type="PROSITE" id="PS51192">
    <property type="entry name" value="HELICASE_ATP_BIND_1"/>
    <property type="match status" value="1"/>
</dbReference>
<feature type="region of interest" description="Disordered" evidence="5">
    <location>
        <begin position="329"/>
        <end position="350"/>
    </location>
</feature>
<dbReference type="InterPro" id="IPR016135">
    <property type="entry name" value="UBQ-conjugating_enzyme/RWD"/>
</dbReference>
<evidence type="ECO:0000256" key="4">
    <source>
        <dbReference type="ARBA" id="ARBA00022840"/>
    </source>
</evidence>
<evidence type="ECO:0000313" key="9">
    <source>
        <dbReference type="EMBL" id="KAL3788301.1"/>
    </source>
</evidence>
<evidence type="ECO:0000256" key="1">
    <source>
        <dbReference type="ARBA" id="ARBA00022741"/>
    </source>
</evidence>
<comment type="caution">
    <text evidence="9">The sequence shown here is derived from an EMBL/GenBank/DDBJ whole genome shotgun (WGS) entry which is preliminary data.</text>
</comment>
<evidence type="ECO:0000256" key="3">
    <source>
        <dbReference type="ARBA" id="ARBA00022806"/>
    </source>
</evidence>
<keyword evidence="2" id="KW-0378">Hydrolase</keyword>
<dbReference type="GO" id="GO:0005524">
    <property type="term" value="F:ATP binding"/>
    <property type="evidence" value="ECO:0007669"/>
    <property type="project" value="UniProtKB-KW"/>
</dbReference>
<dbReference type="SMART" id="SM00847">
    <property type="entry name" value="HA2"/>
    <property type="match status" value="1"/>
</dbReference>
<feature type="region of interest" description="Disordered" evidence="5">
    <location>
        <begin position="194"/>
        <end position="232"/>
    </location>
</feature>
<keyword evidence="1" id="KW-0547">Nucleotide-binding</keyword>
<feature type="compositionally biased region" description="Basic and acidic residues" evidence="5">
    <location>
        <begin position="207"/>
        <end position="232"/>
    </location>
</feature>
<dbReference type="SUPFAM" id="SSF54495">
    <property type="entry name" value="UBC-like"/>
    <property type="match status" value="1"/>
</dbReference>
<feature type="compositionally biased region" description="Basic residues" evidence="5">
    <location>
        <begin position="712"/>
        <end position="723"/>
    </location>
</feature>
<dbReference type="SMART" id="SM00487">
    <property type="entry name" value="DEXDc"/>
    <property type="match status" value="1"/>
</dbReference>
<dbReference type="InterPro" id="IPR027417">
    <property type="entry name" value="P-loop_NTPase"/>
</dbReference>
<evidence type="ECO:0000313" key="10">
    <source>
        <dbReference type="Proteomes" id="UP001516023"/>
    </source>
</evidence>
<feature type="compositionally biased region" description="Polar residues" evidence="5">
    <location>
        <begin position="693"/>
        <end position="704"/>
    </location>
</feature>
<evidence type="ECO:0000259" key="6">
    <source>
        <dbReference type="PROSITE" id="PS50908"/>
    </source>
</evidence>
<feature type="compositionally biased region" description="Basic and acidic residues" evidence="5">
    <location>
        <begin position="34"/>
        <end position="45"/>
    </location>
</feature>
<feature type="domain" description="RWD" evidence="6">
    <location>
        <begin position="554"/>
        <end position="667"/>
    </location>
</feature>
<dbReference type="SUPFAM" id="SSF52540">
    <property type="entry name" value="P-loop containing nucleoside triphosphate hydrolases"/>
    <property type="match status" value="1"/>
</dbReference>
<evidence type="ECO:0000256" key="2">
    <source>
        <dbReference type="ARBA" id="ARBA00022801"/>
    </source>
</evidence>
<dbReference type="PROSITE" id="PS51194">
    <property type="entry name" value="HELICASE_CTER"/>
    <property type="match status" value="1"/>
</dbReference>
<dbReference type="Pfam" id="PF07717">
    <property type="entry name" value="OB_NTP_bind"/>
    <property type="match status" value="1"/>
</dbReference>
<dbReference type="Gene3D" id="3.10.110.10">
    <property type="entry name" value="Ubiquitin Conjugating Enzyme"/>
    <property type="match status" value="1"/>
</dbReference>
<dbReference type="InterPro" id="IPR011545">
    <property type="entry name" value="DEAD/DEAH_box_helicase_dom"/>
</dbReference>
<feature type="region of interest" description="Disordered" evidence="5">
    <location>
        <begin position="983"/>
        <end position="1007"/>
    </location>
</feature>
<feature type="compositionally biased region" description="Acidic residues" evidence="5">
    <location>
        <begin position="335"/>
        <end position="350"/>
    </location>
</feature>
<dbReference type="PROSITE" id="PS00690">
    <property type="entry name" value="DEAH_ATP_HELICASE"/>
    <property type="match status" value="1"/>
</dbReference>
<evidence type="ECO:0000259" key="7">
    <source>
        <dbReference type="PROSITE" id="PS51192"/>
    </source>
</evidence>
<gene>
    <name evidence="9" type="ORF">HJC23_002875</name>
</gene>
<evidence type="ECO:0000256" key="5">
    <source>
        <dbReference type="SAM" id="MobiDB-lite"/>
    </source>
</evidence>
<dbReference type="InterPro" id="IPR002464">
    <property type="entry name" value="DNA/RNA_helicase_DEAH_CS"/>
</dbReference>
<accession>A0ABD3PM08</accession>
<dbReference type="Pfam" id="PF26026">
    <property type="entry name" value="RNA_hel_CTD"/>
    <property type="match status" value="1"/>
</dbReference>
<dbReference type="InterPro" id="IPR059023">
    <property type="entry name" value="RNA_hel_CTD"/>
</dbReference>
<dbReference type="EMBL" id="JABMIG020000158">
    <property type="protein sequence ID" value="KAL3788301.1"/>
    <property type="molecule type" value="Genomic_DNA"/>
</dbReference>
<dbReference type="InterPro" id="IPR014001">
    <property type="entry name" value="Helicase_ATP-bd"/>
</dbReference>
<dbReference type="PANTHER" id="PTHR18934:SF267">
    <property type="entry name" value="ATP-DEPENDENT RNA HELICASE YLR419W-RELATED"/>
    <property type="match status" value="1"/>
</dbReference>
<keyword evidence="4" id="KW-0067">ATP-binding</keyword>
<proteinExistence type="predicted"/>
<dbReference type="Pfam" id="PF05773">
    <property type="entry name" value="RWD"/>
    <property type="match status" value="1"/>
</dbReference>
<reference evidence="9 10" key="1">
    <citation type="journal article" date="2020" name="G3 (Bethesda)">
        <title>Improved Reference Genome for Cyclotella cryptica CCMP332, a Model for Cell Wall Morphogenesis, Salinity Adaptation, and Lipid Production in Diatoms (Bacillariophyta).</title>
        <authorList>
            <person name="Roberts W.R."/>
            <person name="Downey K.M."/>
            <person name="Ruck E.C."/>
            <person name="Traller J.C."/>
            <person name="Alverson A.J."/>
        </authorList>
    </citation>
    <scope>NUCLEOTIDE SEQUENCE [LARGE SCALE GENOMIC DNA]</scope>
    <source>
        <strain evidence="9 10">CCMP332</strain>
    </source>
</reference>
<feature type="domain" description="Helicase ATP-binding" evidence="7">
    <location>
        <begin position="770"/>
        <end position="933"/>
    </location>
</feature>
<sequence length="1578" mass="173422">MGKSSGKSKQSSTKNETAKKCTCDHPFQCSCGNRPERPSKGHKWDPTTQQWGGKGHKQKGASVQAAVVGQAEKVTTVGNVAIKQWQKLPSDILRDLCKKNGKGLPIYKRAQKTKDKAAGGHRYTLVVPDTNKKGSTGEHDVELTPSLSVPNEEQAKEEAALLGLLYLFPNLPHERTLPEPYRSTFLGALKNAQGTTQADGANNGAAPKKDSKKNKTEVKNGNEEKQNGDLGTKLEDASNFVAKANAQLTANLPKFHQPYSKNTSSQSSSTPVVPLLTKAQIKEARQQHQREVQARIRKHEAIRNANKPMEVFMSASIRRRIERLLSGDSNGVDITEGEEEDTVENGPVEGEEDDVIQSYVTQRLVHEGFTPSQVRKAYRTVISDNCNTVGSNSQDQQMDKAYEETLQYLCIHLNEDQLPIGFDPRGGTLDVVLPASKPTNFVASGVSGMKKAGISAAGADLDQNYDSTISRFARRFGLTPKEATFILSDKQAGEEKPISRISGSKEFMEKWKFWCFLCRSASLPLGRSCFADSGCGKDALSADCRERNREAASNELEALEAIFDGQDFSTSKVNDDAISVSIRMPHDCGYSNLFLEVIYLEGVYPDSLPMVFLTYGDMTNEEISHNLEYRHLLQGQTKITNFLSTLQPGQEVIFELFGHVQELLQATDGMSSSLQDTSNLLTHLNLGSEEEASSANNKNHNGNINPVDLNRCKLRPQSVKRPRERSTFWSTSPKDTPPAEPFPKLSAFLEKARKCLPAANARAEFLSLMDHANKRGRVVLVTGETGCGKTTQIPQFILENSPNDSKIVVAQPRRLAATGVASRVAVERGESIGNGSVGYSVRGDSKTCPSTRLLFCTTGILLRQLQSQCSLDNISHIIIDEVHERHLDSDVLLAILKRILPSTPHLNVVLMSATMDADRFANYWGPQTPRMHIPGFTHPVKDFMLEDVMQMTGYIPPKQGTNRKGGQGNSLYQIQPSFVDGDSLGTDCNDDNLNSLDDEPSLRTSATPLSTEERIKRMDANEIDYDLIAVLIGSLLRTKEDDGSILVFLPGAGEIERAERAINKVVKSQPIHVLPLHGGLQPEKQQQVFLPSNGKTKIILSTNVAETSITIPDCTVVIDTCKEKQSSFDPINRMPVLLERFASQDSIRQRRGRAGRVRPGVCYKLISSKHHNNLAEHGEPEIKRCALDQTILSLLFLGLEDGTGSFLSSMIDPPSQESINSALTSLEKLGAIENTGGLATLSPLGSHLAGIPAPPTVAKLLVMGCLLGCRKIALAVAAGMSVGRSPFAKTTLMLGQGRSKNDGADEIEKQKQYKHEQTSEARSALLQSVGNSDHLMLGKAYLLWEEAKGGERIKFCDRLGLLPNIMKEMQQLVQQLSCTLSSLGFIENEVRNAQSYSWRVVRAVIVSALAPAQIVRVQRPTTKYTETVEGAIEKEGKAKDLKFFVRSGESNVERYEERVFIHPSCNLFSVRAFSCPWLVYHRMVRTSKSFIHDATEATAYALLLFGGKMDVQASKGLVVLDDRIQLSANARIGSLMGGLRKKIDHLLEEKVADPSLDISNTAEMKLVADLLRYDGLGT</sequence>
<dbReference type="GO" id="GO:0016787">
    <property type="term" value="F:hydrolase activity"/>
    <property type="evidence" value="ECO:0007669"/>
    <property type="project" value="UniProtKB-KW"/>
</dbReference>
<feature type="compositionally biased region" description="Low complexity" evidence="5">
    <location>
        <begin position="1"/>
        <end position="14"/>
    </location>
</feature>
<dbReference type="InterPro" id="IPR011709">
    <property type="entry name" value="DEAD-box_helicase_OB_fold"/>
</dbReference>
<dbReference type="Pfam" id="PF00270">
    <property type="entry name" value="DEAD"/>
    <property type="match status" value="1"/>
</dbReference>
<feature type="domain" description="Helicase C-terminal" evidence="8">
    <location>
        <begin position="1030"/>
        <end position="1198"/>
    </location>
</feature>
<organism evidence="9 10">
    <name type="scientific">Cyclotella cryptica</name>
    <dbReference type="NCBI Taxonomy" id="29204"/>
    <lineage>
        <taxon>Eukaryota</taxon>
        <taxon>Sar</taxon>
        <taxon>Stramenopiles</taxon>
        <taxon>Ochrophyta</taxon>
        <taxon>Bacillariophyta</taxon>
        <taxon>Coscinodiscophyceae</taxon>
        <taxon>Thalassiosirophycidae</taxon>
        <taxon>Stephanodiscales</taxon>
        <taxon>Stephanodiscaceae</taxon>
        <taxon>Cyclotella</taxon>
    </lineage>
</organism>
<dbReference type="Pfam" id="PF00271">
    <property type="entry name" value="Helicase_C"/>
    <property type="match status" value="1"/>
</dbReference>
<dbReference type="CDD" id="cd18791">
    <property type="entry name" value="SF2_C_RHA"/>
    <property type="match status" value="1"/>
</dbReference>
<dbReference type="CDD" id="cd17917">
    <property type="entry name" value="DEXHc_RHA-like"/>
    <property type="match status" value="1"/>
</dbReference>
<evidence type="ECO:0000259" key="8">
    <source>
        <dbReference type="PROSITE" id="PS51194"/>
    </source>
</evidence>
<dbReference type="PANTHER" id="PTHR18934">
    <property type="entry name" value="ATP-DEPENDENT RNA HELICASE"/>
    <property type="match status" value="1"/>
</dbReference>
<dbReference type="Gene3D" id="3.40.50.300">
    <property type="entry name" value="P-loop containing nucleotide triphosphate hydrolases"/>
    <property type="match status" value="2"/>
</dbReference>
<dbReference type="InterPro" id="IPR007502">
    <property type="entry name" value="Helicase-assoc_dom"/>
</dbReference>
<dbReference type="PROSITE" id="PS50908">
    <property type="entry name" value="RWD"/>
    <property type="match status" value="1"/>
</dbReference>
<feature type="region of interest" description="Disordered" evidence="5">
    <location>
        <begin position="689"/>
        <end position="740"/>
    </location>
</feature>
<feature type="region of interest" description="Disordered" evidence="5">
    <location>
        <begin position="1"/>
        <end position="62"/>
    </location>
</feature>
<dbReference type="InterPro" id="IPR001650">
    <property type="entry name" value="Helicase_C-like"/>
</dbReference>
<dbReference type="Gene3D" id="1.20.120.1080">
    <property type="match status" value="1"/>
</dbReference>
<keyword evidence="10" id="KW-1185">Reference proteome</keyword>
<dbReference type="InterPro" id="IPR006575">
    <property type="entry name" value="RWD_dom"/>
</dbReference>
<keyword evidence="3" id="KW-0347">Helicase</keyword>